<name>A0A4Y3WVT2_9PSEU</name>
<sequence length="116" mass="12021">MSHRPASVGTLDTTPVRPFGFGLSSTTFAHSDPRVDAAEVRTDGALVVRCRVTDTGARAGADVVQLHGSDPVARVELFVGTSCADPVLTASVELTGPVHEVSIADRRTVAVEVVPG</sequence>
<keyword evidence="2" id="KW-1185">Reference proteome</keyword>
<evidence type="ECO:0000313" key="2">
    <source>
        <dbReference type="Proteomes" id="UP000320338"/>
    </source>
</evidence>
<protein>
    <submittedName>
        <fullName evidence="1">Uncharacterized protein</fullName>
    </submittedName>
</protein>
<dbReference type="AlphaFoldDB" id="A0A4Y3WVT2"/>
<gene>
    <name evidence="1" type="ORF">PHY01_41220</name>
</gene>
<reference evidence="1 2" key="1">
    <citation type="submission" date="2019-06" db="EMBL/GenBank/DDBJ databases">
        <title>Whole genome shotgun sequence of Pseudonocardia hydrocarbonoxydans NBRC 14498.</title>
        <authorList>
            <person name="Hosoyama A."/>
            <person name="Uohara A."/>
            <person name="Ohji S."/>
            <person name="Ichikawa N."/>
        </authorList>
    </citation>
    <scope>NUCLEOTIDE SEQUENCE [LARGE SCALE GENOMIC DNA]</scope>
    <source>
        <strain evidence="1 2">NBRC 14498</strain>
    </source>
</reference>
<dbReference type="RefSeq" id="WP_141280783.1">
    <property type="nucleotide sequence ID" value="NZ_BAAARZ010000006.1"/>
</dbReference>
<dbReference type="Proteomes" id="UP000320338">
    <property type="component" value="Unassembled WGS sequence"/>
</dbReference>
<comment type="caution">
    <text evidence="1">The sequence shown here is derived from an EMBL/GenBank/DDBJ whole genome shotgun (WGS) entry which is preliminary data.</text>
</comment>
<dbReference type="EMBL" id="BJNG01000037">
    <property type="protein sequence ID" value="GEC21839.1"/>
    <property type="molecule type" value="Genomic_DNA"/>
</dbReference>
<dbReference type="InterPro" id="IPR013783">
    <property type="entry name" value="Ig-like_fold"/>
</dbReference>
<dbReference type="GO" id="GO:0005975">
    <property type="term" value="P:carbohydrate metabolic process"/>
    <property type="evidence" value="ECO:0007669"/>
    <property type="project" value="UniProtKB-ARBA"/>
</dbReference>
<accession>A0A4Y3WVT2</accession>
<dbReference type="Gene3D" id="2.60.40.10">
    <property type="entry name" value="Immunoglobulins"/>
    <property type="match status" value="1"/>
</dbReference>
<organism evidence="1 2">
    <name type="scientific">Pseudonocardia hydrocarbonoxydans</name>
    <dbReference type="NCBI Taxonomy" id="76726"/>
    <lineage>
        <taxon>Bacteria</taxon>
        <taxon>Bacillati</taxon>
        <taxon>Actinomycetota</taxon>
        <taxon>Actinomycetes</taxon>
        <taxon>Pseudonocardiales</taxon>
        <taxon>Pseudonocardiaceae</taxon>
        <taxon>Pseudonocardia</taxon>
    </lineage>
</organism>
<evidence type="ECO:0000313" key="1">
    <source>
        <dbReference type="EMBL" id="GEC21839.1"/>
    </source>
</evidence>
<proteinExistence type="predicted"/>
<dbReference type="OrthoDB" id="3187421at2"/>